<sequence length="165" mass="17823">MIERTKPMRHLLLVAALLAPALVSAEERHDHHLSELQGVRALHAWTRATGADKALVFVELENDSPRRIVIEGAGTDIAKSAGLVGFQLVDGEPSYSALPPLPIEPGREMHLDPNGMAILLTGLTHELTEGEEFDLHLETSLGELELHVAVEAANASQHSHAGHSH</sequence>
<keyword evidence="3" id="KW-1185">Reference proteome</keyword>
<gene>
    <name evidence="2" type="ORF">GCM10010961_34130</name>
</gene>
<reference evidence="2" key="1">
    <citation type="journal article" date="2014" name="Int. J. Syst. Evol. Microbiol.">
        <title>Complete genome sequence of Corynebacterium casei LMG S-19264T (=DSM 44701T), isolated from a smear-ripened cheese.</title>
        <authorList>
            <consortium name="US DOE Joint Genome Institute (JGI-PGF)"/>
            <person name="Walter F."/>
            <person name="Albersmeier A."/>
            <person name="Kalinowski J."/>
            <person name="Ruckert C."/>
        </authorList>
    </citation>
    <scope>NUCLEOTIDE SEQUENCE</scope>
    <source>
        <strain evidence="2">CGMCC 1.7081</strain>
    </source>
</reference>
<dbReference type="InterPro" id="IPR036182">
    <property type="entry name" value="PCuAC_sf"/>
</dbReference>
<reference evidence="2" key="2">
    <citation type="submission" date="2020-09" db="EMBL/GenBank/DDBJ databases">
        <authorList>
            <person name="Sun Q."/>
            <person name="Zhou Y."/>
        </authorList>
    </citation>
    <scope>NUCLEOTIDE SEQUENCE</scope>
    <source>
        <strain evidence="2">CGMCC 1.7081</strain>
    </source>
</reference>
<dbReference type="InterPro" id="IPR007410">
    <property type="entry name" value="LpqE-like"/>
</dbReference>
<feature type="signal peptide" evidence="1">
    <location>
        <begin position="1"/>
        <end position="25"/>
    </location>
</feature>
<dbReference type="Proteomes" id="UP000611500">
    <property type="component" value="Unassembled WGS sequence"/>
</dbReference>
<feature type="chain" id="PRO_5035150516" description="Copper(I)-binding protein" evidence="1">
    <location>
        <begin position="26"/>
        <end position="165"/>
    </location>
</feature>
<accession>A0A8J3MDF8</accession>
<evidence type="ECO:0008006" key="4">
    <source>
        <dbReference type="Google" id="ProtNLM"/>
    </source>
</evidence>
<evidence type="ECO:0000256" key="1">
    <source>
        <dbReference type="SAM" id="SignalP"/>
    </source>
</evidence>
<evidence type="ECO:0000313" key="2">
    <source>
        <dbReference type="EMBL" id="GHG98640.1"/>
    </source>
</evidence>
<organism evidence="2 3">
    <name type="scientific">Pseudodonghicola xiamenensis</name>
    <dbReference type="NCBI Taxonomy" id="337702"/>
    <lineage>
        <taxon>Bacteria</taxon>
        <taxon>Pseudomonadati</taxon>
        <taxon>Pseudomonadota</taxon>
        <taxon>Alphaproteobacteria</taxon>
        <taxon>Rhodobacterales</taxon>
        <taxon>Paracoccaceae</taxon>
        <taxon>Pseudodonghicola</taxon>
    </lineage>
</organism>
<name>A0A8J3MDF8_9RHOB</name>
<proteinExistence type="predicted"/>
<dbReference type="Pfam" id="PF04314">
    <property type="entry name" value="PCuAC"/>
    <property type="match status" value="1"/>
</dbReference>
<dbReference type="AlphaFoldDB" id="A0A8J3MDF8"/>
<evidence type="ECO:0000313" key="3">
    <source>
        <dbReference type="Proteomes" id="UP000611500"/>
    </source>
</evidence>
<dbReference type="SUPFAM" id="SSF110087">
    <property type="entry name" value="DR1885-like metal-binding protein"/>
    <property type="match status" value="1"/>
</dbReference>
<comment type="caution">
    <text evidence="2">The sequence shown here is derived from an EMBL/GenBank/DDBJ whole genome shotgun (WGS) entry which is preliminary data.</text>
</comment>
<dbReference type="EMBL" id="BNAP01000021">
    <property type="protein sequence ID" value="GHG98640.1"/>
    <property type="molecule type" value="Genomic_DNA"/>
</dbReference>
<protein>
    <recommendedName>
        <fullName evidence="4">Copper(I)-binding protein</fullName>
    </recommendedName>
</protein>
<keyword evidence="1" id="KW-0732">Signal</keyword>
<dbReference type="Gene3D" id="2.60.40.1890">
    <property type="entry name" value="PCu(A)C copper chaperone"/>
    <property type="match status" value="1"/>
</dbReference>